<reference evidence="5 6" key="1">
    <citation type="journal article" date="2015" name="Stand. Genomic Sci.">
        <title>Genomic Encyclopedia of Bacterial and Archaeal Type Strains, Phase III: the genomes of soil and plant-associated and newly described type strains.</title>
        <authorList>
            <person name="Whitman W.B."/>
            <person name="Woyke T."/>
            <person name="Klenk H.P."/>
            <person name="Zhou Y."/>
            <person name="Lilburn T.G."/>
            <person name="Beck B.J."/>
            <person name="De Vos P."/>
            <person name="Vandamme P."/>
            <person name="Eisen J.A."/>
            <person name="Garrity G."/>
            <person name="Hugenholtz P."/>
            <person name="Kyrpides N.C."/>
        </authorList>
    </citation>
    <scope>NUCLEOTIDE SEQUENCE [LARGE SCALE GENOMIC DNA]</scope>
    <source>
        <strain evidence="5 6">VKM Ac-2538</strain>
    </source>
</reference>
<dbReference type="InterPro" id="IPR036265">
    <property type="entry name" value="HIT-like_sf"/>
</dbReference>
<keyword evidence="1" id="KW-0547">Nucleotide-binding</keyword>
<proteinExistence type="predicted"/>
<feature type="domain" description="HIT" evidence="4">
    <location>
        <begin position="86"/>
        <end position="195"/>
    </location>
</feature>
<dbReference type="EMBL" id="SLWM01000010">
    <property type="protein sequence ID" value="TCO19383.1"/>
    <property type="molecule type" value="Genomic_DNA"/>
</dbReference>
<gene>
    <name evidence="5" type="ORF">EV644_11023</name>
</gene>
<accession>A0ABY2BG46</accession>
<comment type="caution">
    <text evidence="5">The sequence shown here is derived from an EMBL/GenBank/DDBJ whole genome shotgun (WGS) entry which is preliminary data.</text>
</comment>
<dbReference type="CDD" id="cd01275">
    <property type="entry name" value="FHIT"/>
    <property type="match status" value="1"/>
</dbReference>
<dbReference type="SUPFAM" id="SSF54197">
    <property type="entry name" value="HIT-like"/>
    <property type="match status" value="1"/>
</dbReference>
<dbReference type="InterPro" id="IPR039383">
    <property type="entry name" value="FHIT"/>
</dbReference>
<protein>
    <submittedName>
        <fullName evidence="5">ATP adenylyltransferase</fullName>
    </submittedName>
</protein>
<keyword evidence="6" id="KW-1185">Reference proteome</keyword>
<evidence type="ECO:0000256" key="1">
    <source>
        <dbReference type="ARBA" id="ARBA00022741"/>
    </source>
</evidence>
<dbReference type="Proteomes" id="UP000295818">
    <property type="component" value="Unassembled WGS sequence"/>
</dbReference>
<name>A0ABY2BG46_9ACTN</name>
<dbReference type="Gene3D" id="3.30.428.10">
    <property type="entry name" value="HIT-like"/>
    <property type="match status" value="1"/>
</dbReference>
<feature type="compositionally biased region" description="Gly residues" evidence="3">
    <location>
        <begin position="21"/>
        <end position="33"/>
    </location>
</feature>
<dbReference type="InterPro" id="IPR052908">
    <property type="entry name" value="AP-4-A_phosphorylase"/>
</dbReference>
<dbReference type="Pfam" id="PF01230">
    <property type="entry name" value="HIT"/>
    <property type="match status" value="1"/>
</dbReference>
<evidence type="ECO:0000259" key="4">
    <source>
        <dbReference type="PROSITE" id="PS51084"/>
    </source>
</evidence>
<dbReference type="PROSITE" id="PS51084">
    <property type="entry name" value="HIT_2"/>
    <property type="match status" value="1"/>
</dbReference>
<dbReference type="PANTHER" id="PTHR42997:SF1">
    <property type="entry name" value="AP-4-A PHOSPHORYLASE"/>
    <property type="match status" value="1"/>
</dbReference>
<evidence type="ECO:0000256" key="2">
    <source>
        <dbReference type="PROSITE-ProRule" id="PRU00464"/>
    </source>
</evidence>
<dbReference type="InterPro" id="IPR011146">
    <property type="entry name" value="HIT-like"/>
</dbReference>
<keyword evidence="5" id="KW-0548">Nucleotidyltransferase</keyword>
<dbReference type="PANTHER" id="PTHR42997">
    <property type="entry name" value="HIT FAMILY HYDROLASE"/>
    <property type="match status" value="1"/>
</dbReference>
<evidence type="ECO:0000256" key="3">
    <source>
        <dbReference type="SAM" id="MobiDB-lite"/>
    </source>
</evidence>
<feature type="region of interest" description="Disordered" evidence="3">
    <location>
        <begin position="1"/>
        <end position="52"/>
    </location>
</feature>
<organism evidence="5 6">
    <name type="scientific">Kribbella orskensis</name>
    <dbReference type="NCBI Taxonomy" id="2512216"/>
    <lineage>
        <taxon>Bacteria</taxon>
        <taxon>Bacillati</taxon>
        <taxon>Actinomycetota</taxon>
        <taxon>Actinomycetes</taxon>
        <taxon>Propionibacteriales</taxon>
        <taxon>Kribbellaceae</taxon>
        <taxon>Kribbella</taxon>
    </lineage>
</organism>
<keyword evidence="5" id="KW-0808">Transferase</keyword>
<dbReference type="GO" id="GO:0016779">
    <property type="term" value="F:nucleotidyltransferase activity"/>
    <property type="evidence" value="ECO:0007669"/>
    <property type="project" value="UniProtKB-KW"/>
</dbReference>
<evidence type="ECO:0000313" key="5">
    <source>
        <dbReference type="EMBL" id="TCO19383.1"/>
    </source>
</evidence>
<feature type="short sequence motif" description="Histidine triad motif" evidence="2">
    <location>
        <begin position="180"/>
        <end position="184"/>
    </location>
</feature>
<evidence type="ECO:0000313" key="6">
    <source>
        <dbReference type="Proteomes" id="UP000295818"/>
    </source>
</evidence>
<sequence>MTDLPGDNPPGPGESADAGSAAGGSAGAAGGAGSASAGSPYEPEELVQQDGMGVPDPFLRLWTPHRMAYIAGENKPTSTSSGDDCPFCRIPSLPDADGLIVHRGPAAYAVLNLYPYNPGHLMIVPYRHVADYTDLTPEEVSDVATLTRQAMQAVRIASAAHGFNIGMNQGEIAGAGIAAHLHQHVVPRWGGDTNFMPVVAQTKVLPQLLTDTRALLTKSWPTP</sequence>